<reference evidence="1 2" key="1">
    <citation type="submission" date="2023-08" db="EMBL/GenBank/DDBJ databases">
        <title>Black Yeasts Isolated from many extreme environments.</title>
        <authorList>
            <person name="Coleine C."/>
            <person name="Stajich J.E."/>
            <person name="Selbmann L."/>
        </authorList>
    </citation>
    <scope>NUCLEOTIDE SEQUENCE [LARGE SCALE GENOMIC DNA]</scope>
    <source>
        <strain evidence="1 2">CCFEE 536</strain>
    </source>
</reference>
<organism evidence="1 2">
    <name type="scientific">Cryomyces antarcticus</name>
    <dbReference type="NCBI Taxonomy" id="329879"/>
    <lineage>
        <taxon>Eukaryota</taxon>
        <taxon>Fungi</taxon>
        <taxon>Dikarya</taxon>
        <taxon>Ascomycota</taxon>
        <taxon>Pezizomycotina</taxon>
        <taxon>Dothideomycetes</taxon>
        <taxon>Dothideomycetes incertae sedis</taxon>
        <taxon>Cryomyces</taxon>
    </lineage>
</organism>
<evidence type="ECO:0000313" key="2">
    <source>
        <dbReference type="Proteomes" id="UP001357485"/>
    </source>
</evidence>
<evidence type="ECO:0000313" key="1">
    <source>
        <dbReference type="EMBL" id="KAK5202090.1"/>
    </source>
</evidence>
<dbReference type="Proteomes" id="UP001357485">
    <property type="component" value="Unassembled WGS sequence"/>
</dbReference>
<proteinExistence type="predicted"/>
<sequence>MQEIKQVDLVALGKENGRRSELVFTKIEEVMNAIEADERKKQSEAAMTKFEDEERRLFQSTKYLAATEEHLLSVKDWEGISDTAHELDEAREAARGL</sequence>
<gene>
    <name evidence="1" type="ORF">LTR16_000405</name>
</gene>
<keyword evidence="2" id="KW-1185">Reference proteome</keyword>
<evidence type="ECO:0008006" key="3">
    <source>
        <dbReference type="Google" id="ProtNLM"/>
    </source>
</evidence>
<comment type="caution">
    <text evidence="1">The sequence shown here is derived from an EMBL/GenBank/DDBJ whole genome shotgun (WGS) entry which is preliminary data.</text>
</comment>
<dbReference type="EMBL" id="JAVRRA010016421">
    <property type="protein sequence ID" value="KAK5202090.1"/>
    <property type="molecule type" value="Genomic_DNA"/>
</dbReference>
<accession>A0ABR0LR31</accession>
<protein>
    <recommendedName>
        <fullName evidence="3">Tubulin-specific chaperone A</fullName>
    </recommendedName>
</protein>
<name>A0ABR0LR31_9PEZI</name>